<sequence>MFFYSINKRDNMKQDTTKLSQIWDTKEKFYPRFKDEESIFQKDLIDITKKWGINYLNKEILEIGCGTGAYTFLLARIAKSVDALDFSKQMLAVLKKDALKLGLSDKITCINDDFLSFKSKKIYDIAFGAMTPALANNDSFLKFNKIAKSKIWLGWAGKRSSKIMDKVFQAHNHKLRINNTSNLLKQWLGDNNIKHKSMPLETTWESRLSFEDMVDDQAWHLKMHKISPNREIIKRALEEFIDKDNKILNKTDVKLEVVVW</sequence>
<evidence type="ECO:0000313" key="3">
    <source>
        <dbReference type="Proteomes" id="UP000240535"/>
    </source>
</evidence>
<dbReference type="Proteomes" id="UP000240535">
    <property type="component" value="Unassembled WGS sequence"/>
</dbReference>
<accession>A0A2P8R0X1</accession>
<dbReference type="InterPro" id="IPR029063">
    <property type="entry name" value="SAM-dependent_MTases_sf"/>
</dbReference>
<proteinExistence type="predicted"/>
<feature type="domain" description="Methyltransferase" evidence="1">
    <location>
        <begin position="60"/>
        <end position="129"/>
    </location>
</feature>
<dbReference type="CDD" id="cd02440">
    <property type="entry name" value="AdoMet_MTases"/>
    <property type="match status" value="1"/>
</dbReference>
<keyword evidence="3" id="KW-1185">Reference proteome</keyword>
<dbReference type="InterPro" id="IPR041698">
    <property type="entry name" value="Methyltransf_25"/>
</dbReference>
<organism evidence="2 3">
    <name type="scientific">Campylobacter blaseri</name>
    <dbReference type="NCBI Taxonomy" id="2042961"/>
    <lineage>
        <taxon>Bacteria</taxon>
        <taxon>Pseudomonadati</taxon>
        <taxon>Campylobacterota</taxon>
        <taxon>Epsilonproteobacteria</taxon>
        <taxon>Campylobacterales</taxon>
        <taxon>Campylobacteraceae</taxon>
        <taxon>Campylobacter</taxon>
    </lineage>
</organism>
<name>A0A2P8R0X1_9BACT</name>
<dbReference type="EMBL" id="PDHH01000003">
    <property type="protein sequence ID" value="PSM52140.1"/>
    <property type="molecule type" value="Genomic_DNA"/>
</dbReference>
<dbReference type="Gene3D" id="3.40.50.150">
    <property type="entry name" value="Vaccinia Virus protein VP39"/>
    <property type="match status" value="1"/>
</dbReference>
<comment type="caution">
    <text evidence="2">The sequence shown here is derived from an EMBL/GenBank/DDBJ whole genome shotgun (WGS) entry which is preliminary data.</text>
</comment>
<evidence type="ECO:0000313" key="2">
    <source>
        <dbReference type="EMBL" id="PSM52140.1"/>
    </source>
</evidence>
<dbReference type="SUPFAM" id="SSF53335">
    <property type="entry name" value="S-adenosyl-L-methionine-dependent methyltransferases"/>
    <property type="match status" value="1"/>
</dbReference>
<protein>
    <recommendedName>
        <fullName evidence="1">Methyltransferase domain-containing protein</fullName>
    </recommendedName>
</protein>
<dbReference type="Pfam" id="PF13649">
    <property type="entry name" value="Methyltransf_25"/>
    <property type="match status" value="1"/>
</dbReference>
<gene>
    <name evidence="2" type="ORF">CQ405_03525</name>
</gene>
<dbReference type="AlphaFoldDB" id="A0A2P8R0X1"/>
<reference evidence="3" key="1">
    <citation type="submission" date="2017-10" db="EMBL/GenBank/DDBJ databases">
        <title>Campylobacter species from seals.</title>
        <authorList>
            <person name="Gilbert M.J."/>
            <person name="Zomer A.L."/>
            <person name="Timmerman A.J."/>
            <person name="Duim B."/>
            <person name="Wagenaar J.A."/>
        </authorList>
    </citation>
    <scope>NUCLEOTIDE SEQUENCE [LARGE SCALE GENOMIC DNA]</scope>
    <source>
        <strain evidence="3">17S00004-5</strain>
    </source>
</reference>
<evidence type="ECO:0000259" key="1">
    <source>
        <dbReference type="Pfam" id="PF13649"/>
    </source>
</evidence>